<dbReference type="InterPro" id="IPR010994">
    <property type="entry name" value="RuvA_2-like"/>
</dbReference>
<proteinExistence type="inferred from homology"/>
<dbReference type="SUPFAM" id="SSF46929">
    <property type="entry name" value="DNA helicase RuvA subunit, C-terminal domain"/>
    <property type="match status" value="1"/>
</dbReference>
<feature type="domain" description="Helix-hairpin-helix DNA-binding motif class 1" evidence="7">
    <location>
        <begin position="108"/>
        <end position="127"/>
    </location>
</feature>
<dbReference type="OrthoDB" id="5293449at2"/>
<dbReference type="GO" id="GO:0048476">
    <property type="term" value="C:Holliday junction resolvase complex"/>
    <property type="evidence" value="ECO:0007669"/>
    <property type="project" value="UniProtKB-UniRule"/>
</dbReference>
<evidence type="ECO:0000313" key="9">
    <source>
        <dbReference type="Proteomes" id="UP000316313"/>
    </source>
</evidence>
<dbReference type="InterPro" id="IPR036267">
    <property type="entry name" value="RuvA_C_sf"/>
</dbReference>
<comment type="function">
    <text evidence="6">The RuvA-RuvB-RuvC complex processes Holliday junction (HJ) DNA during genetic recombination and DNA repair, while the RuvA-RuvB complex plays an important role in the rescue of blocked DNA replication forks via replication fork reversal (RFR). RuvA specifically binds to HJ cruciform DNA, conferring on it an open structure. The RuvB hexamer acts as an ATP-dependent pump, pulling dsDNA into and through the RuvAB complex. HJ branch migration allows RuvC to scan DNA until it finds its consensus sequence, where it cleaves and resolves the cruciform DNA.</text>
</comment>
<feature type="region of interest" description="Domain I" evidence="6">
    <location>
        <begin position="1"/>
        <end position="64"/>
    </location>
</feature>
<dbReference type="AlphaFoldDB" id="A0A4Y6UJQ5"/>
<comment type="caution">
    <text evidence="6">Lacks conserved residue(s) required for the propagation of feature annotation.</text>
</comment>
<keyword evidence="5 6" id="KW-0234">DNA repair</keyword>
<dbReference type="KEGG" id="ssam:E3D00_06715"/>
<dbReference type="Pfam" id="PF07499">
    <property type="entry name" value="RuvA_C"/>
    <property type="match status" value="1"/>
</dbReference>
<comment type="similarity">
    <text evidence="6">Belongs to the RuvA family.</text>
</comment>
<dbReference type="GO" id="GO:0005737">
    <property type="term" value="C:cytoplasm"/>
    <property type="evidence" value="ECO:0007669"/>
    <property type="project" value="UniProtKB-SubCell"/>
</dbReference>
<comment type="domain">
    <text evidence="6">Has three domains with a flexible linker between the domains II and III and assumes an 'L' shape. Domain III is highly mobile and contacts RuvB.</text>
</comment>
<evidence type="ECO:0000313" key="8">
    <source>
        <dbReference type="EMBL" id="QDH17284.1"/>
    </source>
</evidence>
<dbReference type="InterPro" id="IPR003583">
    <property type="entry name" value="Hlx-hairpin-Hlx_DNA-bd_motif"/>
</dbReference>
<keyword evidence="1 6" id="KW-0963">Cytoplasm</keyword>
<evidence type="ECO:0000256" key="3">
    <source>
        <dbReference type="ARBA" id="ARBA00023125"/>
    </source>
</evidence>
<evidence type="ECO:0000256" key="2">
    <source>
        <dbReference type="ARBA" id="ARBA00022763"/>
    </source>
</evidence>
<feature type="domain" description="Helix-hairpin-helix DNA-binding motif class 1" evidence="7">
    <location>
        <begin position="73"/>
        <end position="92"/>
    </location>
</feature>
<dbReference type="InterPro" id="IPR013849">
    <property type="entry name" value="DNA_helicase_Holl-junc_RuvA_I"/>
</dbReference>
<dbReference type="InterPro" id="IPR012340">
    <property type="entry name" value="NA-bd_OB-fold"/>
</dbReference>
<name>A0A4Y6UJQ5_9PROT</name>
<evidence type="ECO:0000256" key="1">
    <source>
        <dbReference type="ARBA" id="ARBA00022490"/>
    </source>
</evidence>
<keyword evidence="2 6" id="KW-0227">DNA damage</keyword>
<dbReference type="HAMAP" id="MF_00031">
    <property type="entry name" value="DNA_HJ_migration_RuvA"/>
    <property type="match status" value="1"/>
</dbReference>
<dbReference type="InterPro" id="IPR011114">
    <property type="entry name" value="RuvA_C"/>
</dbReference>
<dbReference type="GO" id="GO:0009378">
    <property type="term" value="F:four-way junction helicase activity"/>
    <property type="evidence" value="ECO:0007669"/>
    <property type="project" value="InterPro"/>
</dbReference>
<accession>A0A4Y6UJQ5</accession>
<sequence>MIGQLTGLVGQIEGERCIVDVNGVGYVVSASTRTLGEIPQPPSVARLLIETIVREDAILLYGFTTSDEREWFRLLTTVQGVGAKVALAILSANSPNELLLAINAGDRASLTRAAGVGPRLADRILSELRNKVAKMPVGSVATSVHLGSDDTPVSAATSSVENDALLALGGLGFRRIEAWPILKRVLAENEGAHLDVVIRLCLKELAR</sequence>
<dbReference type="GO" id="GO:0009379">
    <property type="term" value="C:Holliday junction helicase complex"/>
    <property type="evidence" value="ECO:0007669"/>
    <property type="project" value="InterPro"/>
</dbReference>
<keyword evidence="4 6" id="KW-0233">DNA recombination</keyword>
<dbReference type="Pfam" id="PF14520">
    <property type="entry name" value="HHH_5"/>
    <property type="match status" value="1"/>
</dbReference>
<dbReference type="GO" id="GO:0006310">
    <property type="term" value="P:DNA recombination"/>
    <property type="evidence" value="ECO:0007669"/>
    <property type="project" value="UniProtKB-UniRule"/>
</dbReference>
<protein>
    <recommendedName>
        <fullName evidence="6">Holliday junction branch migration complex subunit RuvA</fullName>
    </recommendedName>
</protein>
<dbReference type="Gene3D" id="1.10.150.20">
    <property type="entry name" value="5' to 3' exonuclease, C-terminal subdomain"/>
    <property type="match status" value="1"/>
</dbReference>
<comment type="subcellular location">
    <subcellularLocation>
        <location evidence="6">Cytoplasm</location>
    </subcellularLocation>
</comment>
<feature type="region of interest" description="Domain III" evidence="6">
    <location>
        <begin position="157"/>
        <end position="207"/>
    </location>
</feature>
<dbReference type="InterPro" id="IPR000085">
    <property type="entry name" value="RuvA"/>
</dbReference>
<dbReference type="SUPFAM" id="SSF47781">
    <property type="entry name" value="RuvA domain 2-like"/>
    <property type="match status" value="1"/>
</dbReference>
<dbReference type="CDD" id="cd14332">
    <property type="entry name" value="UBA_RuvA_C"/>
    <property type="match status" value="1"/>
</dbReference>
<dbReference type="GO" id="GO:0006281">
    <property type="term" value="P:DNA repair"/>
    <property type="evidence" value="ECO:0007669"/>
    <property type="project" value="UniProtKB-UniRule"/>
</dbReference>
<dbReference type="NCBIfam" id="TIGR00084">
    <property type="entry name" value="ruvA"/>
    <property type="match status" value="1"/>
</dbReference>
<dbReference type="GO" id="GO:0005524">
    <property type="term" value="F:ATP binding"/>
    <property type="evidence" value="ECO:0007669"/>
    <property type="project" value="InterPro"/>
</dbReference>
<dbReference type="SUPFAM" id="SSF50249">
    <property type="entry name" value="Nucleic acid-binding proteins"/>
    <property type="match status" value="1"/>
</dbReference>
<gene>
    <name evidence="6 8" type="primary">ruvA</name>
    <name evidence="8" type="ORF">E3D00_06715</name>
</gene>
<comment type="subunit">
    <text evidence="6">Homotetramer. Forms an RuvA(8)-RuvB(12)-Holliday junction (HJ) complex. HJ DNA is sandwiched between 2 RuvA tetramers; dsDNA enters through RuvA and exits via RuvB. An RuvB hexamer assembles on each DNA strand where it exits the tetramer. Each RuvB hexamer is contacted by two RuvA subunits (via domain III) on 2 adjacent RuvB subunits; this complex drives branch migration. In the full resolvosome a probable DNA-RuvA(4)-RuvB(12)-RuvC(2) complex forms which resolves the HJ.</text>
</comment>
<dbReference type="RefSeq" id="WP_141461081.1">
    <property type="nucleotide sequence ID" value="NZ_CP038141.1"/>
</dbReference>
<evidence type="ECO:0000256" key="4">
    <source>
        <dbReference type="ARBA" id="ARBA00023172"/>
    </source>
</evidence>
<dbReference type="Proteomes" id="UP000316313">
    <property type="component" value="Chromosome"/>
</dbReference>
<evidence type="ECO:0000256" key="5">
    <source>
        <dbReference type="ARBA" id="ARBA00023204"/>
    </source>
</evidence>
<dbReference type="Gene3D" id="2.40.50.140">
    <property type="entry name" value="Nucleic acid-binding proteins"/>
    <property type="match status" value="1"/>
</dbReference>
<dbReference type="EMBL" id="CP038141">
    <property type="protein sequence ID" value="QDH17284.1"/>
    <property type="molecule type" value="Genomic_DNA"/>
</dbReference>
<evidence type="ECO:0000256" key="6">
    <source>
        <dbReference type="HAMAP-Rule" id="MF_00031"/>
    </source>
</evidence>
<keyword evidence="3 6" id="KW-0238">DNA-binding</keyword>
<dbReference type="SMART" id="SM00278">
    <property type="entry name" value="HhH1"/>
    <property type="match status" value="2"/>
</dbReference>
<dbReference type="Gene3D" id="1.10.8.10">
    <property type="entry name" value="DNA helicase RuvA subunit, C-terminal domain"/>
    <property type="match status" value="1"/>
</dbReference>
<reference evidence="8 9" key="1">
    <citation type="submission" date="2019-03" db="EMBL/GenBank/DDBJ databases">
        <title>The complete genome sequence of Swingsia samuiensis NBRC107927(T).</title>
        <authorList>
            <person name="Chua K.-O."/>
            <person name="Chan K.-G."/>
            <person name="See-Too W.-S."/>
        </authorList>
    </citation>
    <scope>NUCLEOTIDE SEQUENCE [LARGE SCALE GENOMIC DNA]</scope>
    <source>
        <strain evidence="8 9">AH83</strain>
    </source>
</reference>
<evidence type="ECO:0000259" key="7">
    <source>
        <dbReference type="SMART" id="SM00278"/>
    </source>
</evidence>
<organism evidence="8 9">
    <name type="scientific">Swingsia samuiensis</name>
    <dbReference type="NCBI Taxonomy" id="1293412"/>
    <lineage>
        <taxon>Bacteria</taxon>
        <taxon>Pseudomonadati</taxon>
        <taxon>Pseudomonadota</taxon>
        <taxon>Alphaproteobacteria</taxon>
        <taxon>Acetobacterales</taxon>
        <taxon>Acetobacteraceae</taxon>
        <taxon>Swingsia</taxon>
    </lineage>
</organism>
<dbReference type="GO" id="GO:0000400">
    <property type="term" value="F:four-way junction DNA binding"/>
    <property type="evidence" value="ECO:0007669"/>
    <property type="project" value="UniProtKB-UniRule"/>
</dbReference>
<keyword evidence="9" id="KW-1185">Reference proteome</keyword>
<dbReference type="Pfam" id="PF01330">
    <property type="entry name" value="RuvA_N"/>
    <property type="match status" value="1"/>
</dbReference>